<proteinExistence type="predicted"/>
<sequence length="363" mass="40095">MAFNDLDTYIPRNHTDSYAELETLFDGQPSQSAEHGPQGRLFDLPAGLHVTALDSHRLQIGDLVIRTEVYALPSAALIAVIDASPGFRQYTGLDELMTILRDPDADVTRFRARLTDVVARGLHAGQPPQLVTPSSGFTAVWHPARTQFIRTPDGHWFTCLAFELTPTADLEPAAQLTTFGLDLGSSPVVCAAGGDGRVEMFGGPLPLLDALRRRDGYSAEERRVLRLLTYAAGREEAEAAIRFLARTASMVYAEQLTIEGMWGGFIATGRLQATLDFHFSWLPQALFRAGVPFKRVDARGTSQCCHVHPDTIGKRDGKHFICPRCAGVQHVDVNAARNVHARGLSKYGVRPSFHWRRRRRRAA</sequence>
<name>A0ABP9UHE8_9DEIO</name>
<dbReference type="Pfam" id="PF07282">
    <property type="entry name" value="Cas12f1-like_TNB"/>
    <property type="match status" value="1"/>
</dbReference>
<dbReference type="InterPro" id="IPR010095">
    <property type="entry name" value="Cas12f1-like_TNB"/>
</dbReference>
<dbReference type="RefSeq" id="WP_345447590.1">
    <property type="nucleotide sequence ID" value="NZ_BAABQU010000076.1"/>
</dbReference>
<evidence type="ECO:0000313" key="3">
    <source>
        <dbReference type="EMBL" id="GAA5441757.1"/>
    </source>
</evidence>
<evidence type="ECO:0000259" key="2">
    <source>
        <dbReference type="Pfam" id="PF07282"/>
    </source>
</evidence>
<dbReference type="Proteomes" id="UP001423409">
    <property type="component" value="Unassembled WGS sequence"/>
</dbReference>
<gene>
    <name evidence="3" type="ORF">Dcae01_03298</name>
</gene>
<protein>
    <recommendedName>
        <fullName evidence="2">Cas12f1-like TNB domain-containing protein</fullName>
    </recommendedName>
</protein>
<evidence type="ECO:0000256" key="1">
    <source>
        <dbReference type="ARBA" id="ARBA00023125"/>
    </source>
</evidence>
<organism evidence="3 4">
    <name type="scientific">Deinococcus caeni</name>
    <dbReference type="NCBI Taxonomy" id="569127"/>
    <lineage>
        <taxon>Bacteria</taxon>
        <taxon>Thermotogati</taxon>
        <taxon>Deinococcota</taxon>
        <taxon>Deinococci</taxon>
        <taxon>Deinococcales</taxon>
        <taxon>Deinococcaceae</taxon>
        <taxon>Deinococcus</taxon>
    </lineage>
</organism>
<keyword evidence="4" id="KW-1185">Reference proteome</keyword>
<comment type="caution">
    <text evidence="3">The sequence shown here is derived from an EMBL/GenBank/DDBJ whole genome shotgun (WGS) entry which is preliminary data.</text>
</comment>
<dbReference type="EMBL" id="BAABQU010000076">
    <property type="protein sequence ID" value="GAA5441757.1"/>
    <property type="molecule type" value="Genomic_DNA"/>
</dbReference>
<accession>A0ABP9UHE8</accession>
<feature type="domain" description="Cas12f1-like TNB" evidence="2">
    <location>
        <begin position="287"/>
        <end position="339"/>
    </location>
</feature>
<evidence type="ECO:0000313" key="4">
    <source>
        <dbReference type="Proteomes" id="UP001423409"/>
    </source>
</evidence>
<keyword evidence="1" id="KW-0238">DNA-binding</keyword>
<reference evidence="3 4" key="1">
    <citation type="submission" date="2024-02" db="EMBL/GenBank/DDBJ databases">
        <title>Deinococcus caeni NBRC 101312.</title>
        <authorList>
            <person name="Ichikawa N."/>
            <person name="Katano-Makiyama Y."/>
            <person name="Hidaka K."/>
        </authorList>
    </citation>
    <scope>NUCLEOTIDE SEQUENCE [LARGE SCALE GENOMIC DNA]</scope>
    <source>
        <strain evidence="3 4">NBRC 101312</strain>
    </source>
</reference>